<name>A0A4P9W9T1_9FUNG</name>
<evidence type="ECO:0000313" key="5">
    <source>
        <dbReference type="Proteomes" id="UP000269721"/>
    </source>
</evidence>
<dbReference type="PROSITE" id="PS50002">
    <property type="entry name" value="SH3"/>
    <property type="match status" value="1"/>
</dbReference>
<feature type="domain" description="SH3" evidence="3">
    <location>
        <begin position="133"/>
        <end position="192"/>
    </location>
</feature>
<dbReference type="SMART" id="SM00326">
    <property type="entry name" value="SH3"/>
    <property type="match status" value="1"/>
</dbReference>
<dbReference type="PRINTS" id="PR00452">
    <property type="entry name" value="SH3DOMAIN"/>
</dbReference>
<dbReference type="Gene3D" id="2.30.30.40">
    <property type="entry name" value="SH3 Domains"/>
    <property type="match status" value="1"/>
</dbReference>
<dbReference type="GO" id="GO:0043328">
    <property type="term" value="P:protein transport to vacuole involved in ubiquitin-dependent protein catabolic process via the multivesicular body sorting pathway"/>
    <property type="evidence" value="ECO:0007669"/>
    <property type="project" value="TreeGrafter"/>
</dbReference>
<accession>A0A4P9W9T1</accession>
<dbReference type="AlphaFoldDB" id="A0A4P9W9T1"/>
<evidence type="ECO:0000313" key="4">
    <source>
        <dbReference type="EMBL" id="RKO87580.1"/>
    </source>
</evidence>
<dbReference type="InterPro" id="IPR036028">
    <property type="entry name" value="SH3-like_dom_sf"/>
</dbReference>
<organism evidence="4 5">
    <name type="scientific">Blyttiomyces helicus</name>
    <dbReference type="NCBI Taxonomy" id="388810"/>
    <lineage>
        <taxon>Eukaryota</taxon>
        <taxon>Fungi</taxon>
        <taxon>Fungi incertae sedis</taxon>
        <taxon>Chytridiomycota</taxon>
        <taxon>Chytridiomycota incertae sedis</taxon>
        <taxon>Chytridiomycetes</taxon>
        <taxon>Chytridiomycetes incertae sedis</taxon>
        <taxon>Blyttiomyces</taxon>
    </lineage>
</organism>
<dbReference type="SUPFAM" id="SSF50044">
    <property type="entry name" value="SH3-domain"/>
    <property type="match status" value="1"/>
</dbReference>
<evidence type="ECO:0000259" key="3">
    <source>
        <dbReference type="PROSITE" id="PS50002"/>
    </source>
</evidence>
<keyword evidence="1 2" id="KW-0728">SH3 domain</keyword>
<dbReference type="OrthoDB" id="10255964at2759"/>
<dbReference type="InterPro" id="IPR001452">
    <property type="entry name" value="SH3_domain"/>
</dbReference>
<dbReference type="EMBL" id="KZ997316">
    <property type="protein sequence ID" value="RKO87580.1"/>
    <property type="molecule type" value="Genomic_DNA"/>
</dbReference>
<dbReference type="PRINTS" id="PR00499">
    <property type="entry name" value="P67PHOX"/>
</dbReference>
<dbReference type="InterPro" id="IPR050670">
    <property type="entry name" value="STAM"/>
</dbReference>
<dbReference type="PANTHER" id="PTHR45929">
    <property type="entry name" value="JAK PATHWAY SIGNAL TRANSDUCTION ADAPTOR MOLECULE"/>
    <property type="match status" value="1"/>
</dbReference>
<protein>
    <submittedName>
        <fullName evidence="4">SH3 domain-containing protein</fullName>
    </submittedName>
</protein>
<dbReference type="Pfam" id="PF00018">
    <property type="entry name" value="SH3_1"/>
    <property type="match status" value="1"/>
</dbReference>
<gene>
    <name evidence="4" type="ORF">BDK51DRAFT_28655</name>
</gene>
<proteinExistence type="predicted"/>
<dbReference type="GO" id="GO:0033565">
    <property type="term" value="C:ESCRT-0 complex"/>
    <property type="evidence" value="ECO:0007669"/>
    <property type="project" value="TreeGrafter"/>
</dbReference>
<evidence type="ECO:0000256" key="1">
    <source>
        <dbReference type="ARBA" id="ARBA00022443"/>
    </source>
</evidence>
<keyword evidence="5" id="KW-1185">Reference proteome</keyword>
<dbReference type="Proteomes" id="UP000269721">
    <property type="component" value="Unassembled WGS sequence"/>
</dbReference>
<evidence type="ECO:0000256" key="2">
    <source>
        <dbReference type="PROSITE-ProRule" id="PRU00192"/>
    </source>
</evidence>
<dbReference type="PANTHER" id="PTHR45929:SF3">
    <property type="entry name" value="JAK PATHWAY SIGNAL TRANSDUCTION ADAPTOR MOLECULE"/>
    <property type="match status" value="1"/>
</dbReference>
<reference evidence="5" key="1">
    <citation type="journal article" date="2018" name="Nat. Microbiol.">
        <title>Leveraging single-cell genomics to expand the fungal tree of life.</title>
        <authorList>
            <person name="Ahrendt S.R."/>
            <person name="Quandt C.A."/>
            <person name="Ciobanu D."/>
            <person name="Clum A."/>
            <person name="Salamov A."/>
            <person name="Andreopoulos B."/>
            <person name="Cheng J.F."/>
            <person name="Woyke T."/>
            <person name="Pelin A."/>
            <person name="Henrissat B."/>
            <person name="Reynolds N.K."/>
            <person name="Benny G.L."/>
            <person name="Smith M.E."/>
            <person name="James T.Y."/>
            <person name="Grigoriev I.V."/>
        </authorList>
    </citation>
    <scope>NUCLEOTIDE SEQUENCE [LARGE SCALE GENOMIC DNA]</scope>
</reference>
<sequence length="199" mass="21401">MFSKDKDKFKDDGSGLSTAERIYRHYLIDQIIDDLNVMQKHNFLPAPAFGEAPSRCRLVSFGCIGEGSVDTVVQQLSFEKTNPVAAREGQNAAGSAVGVPIAHIEEDPSVMQLGPFRLKKAGAESSGGGGATPILKQVVAVSDFGPGEPGDLEFRVGDVIDIIQDVDANWYRGRLHGQEGILPKTYVEARGAPPPPQRN</sequence>